<dbReference type="EMBL" id="BAAAQT010000001">
    <property type="protein sequence ID" value="GAA2171046.1"/>
    <property type="molecule type" value="Genomic_DNA"/>
</dbReference>
<dbReference type="InterPro" id="IPR001036">
    <property type="entry name" value="Acrflvin-R"/>
</dbReference>
<dbReference type="SUPFAM" id="SSF82866">
    <property type="entry name" value="Multidrug efflux transporter AcrB transmembrane domain"/>
    <property type="match status" value="2"/>
</dbReference>
<feature type="transmembrane region" description="Helical" evidence="1">
    <location>
        <begin position="424"/>
        <end position="444"/>
    </location>
</feature>
<dbReference type="Gene3D" id="3.30.2090.10">
    <property type="entry name" value="Multidrug efflux transporter AcrB TolC docking domain, DN and DC subdomains"/>
    <property type="match status" value="2"/>
</dbReference>
<keyword evidence="1" id="KW-1133">Transmembrane helix</keyword>
<feature type="transmembrane region" description="Helical" evidence="1">
    <location>
        <begin position="456"/>
        <end position="483"/>
    </location>
</feature>
<dbReference type="Gene3D" id="3.30.70.1440">
    <property type="entry name" value="Multidrug efflux transporter AcrB pore domain"/>
    <property type="match status" value="1"/>
</dbReference>
<dbReference type="PANTHER" id="PTHR32063:SF0">
    <property type="entry name" value="SWARMING MOTILITY PROTEIN SWRC"/>
    <property type="match status" value="1"/>
</dbReference>
<reference evidence="2 3" key="1">
    <citation type="journal article" date="2019" name="Int. J. Syst. Evol. Microbiol.">
        <title>The Global Catalogue of Microorganisms (GCM) 10K type strain sequencing project: providing services to taxonomists for standard genome sequencing and annotation.</title>
        <authorList>
            <consortium name="The Broad Institute Genomics Platform"/>
            <consortium name="The Broad Institute Genome Sequencing Center for Infectious Disease"/>
            <person name="Wu L."/>
            <person name="Ma J."/>
        </authorList>
    </citation>
    <scope>NUCLEOTIDE SEQUENCE [LARGE SCALE GENOMIC DNA]</scope>
    <source>
        <strain evidence="2 3">JCM 16026</strain>
    </source>
</reference>
<dbReference type="SUPFAM" id="SSF82693">
    <property type="entry name" value="Multidrug efflux transporter AcrB pore domain, PN1, PN2, PC1 and PC2 subdomains"/>
    <property type="match status" value="2"/>
</dbReference>
<feature type="transmembrane region" description="Helical" evidence="1">
    <location>
        <begin position="1017"/>
        <end position="1042"/>
    </location>
</feature>
<proteinExistence type="predicted"/>
<gene>
    <name evidence="2" type="ORF">GCM10009846_03500</name>
</gene>
<dbReference type="Gene3D" id="3.30.70.1320">
    <property type="entry name" value="Multidrug efflux transporter AcrB pore domain like"/>
    <property type="match status" value="1"/>
</dbReference>
<dbReference type="Proteomes" id="UP001501599">
    <property type="component" value="Unassembled WGS sequence"/>
</dbReference>
<evidence type="ECO:0000313" key="2">
    <source>
        <dbReference type="EMBL" id="GAA2171046.1"/>
    </source>
</evidence>
<name>A0ABN3AJL9_9MICO</name>
<accession>A0ABN3AJL9</accession>
<feature type="transmembrane region" description="Helical" evidence="1">
    <location>
        <begin position="984"/>
        <end position="1005"/>
    </location>
</feature>
<comment type="caution">
    <text evidence="2">The sequence shown here is derived from an EMBL/GenBank/DDBJ whole genome shotgun (WGS) entry which is preliminary data.</text>
</comment>
<feature type="transmembrane region" description="Helical" evidence="1">
    <location>
        <begin position="353"/>
        <end position="373"/>
    </location>
</feature>
<dbReference type="Pfam" id="PF00873">
    <property type="entry name" value="ACR_tran"/>
    <property type="match status" value="2"/>
</dbReference>
<feature type="transmembrane region" description="Helical" evidence="1">
    <location>
        <begin position="326"/>
        <end position="346"/>
    </location>
</feature>
<keyword evidence="3" id="KW-1185">Reference proteome</keyword>
<keyword evidence="1" id="KW-0812">Transmembrane</keyword>
<feature type="transmembrane region" description="Helical" evidence="1">
    <location>
        <begin position="12"/>
        <end position="33"/>
    </location>
</feature>
<protein>
    <submittedName>
        <fullName evidence="2">Efflux RND transporter permease subunit</fullName>
    </submittedName>
</protein>
<feature type="transmembrane region" description="Helical" evidence="1">
    <location>
        <begin position="553"/>
        <end position="577"/>
    </location>
</feature>
<feature type="transmembrane region" description="Helical" evidence="1">
    <location>
        <begin position="912"/>
        <end position="932"/>
    </location>
</feature>
<feature type="transmembrane region" description="Helical" evidence="1">
    <location>
        <begin position="379"/>
        <end position="403"/>
    </location>
</feature>
<evidence type="ECO:0000256" key="1">
    <source>
        <dbReference type="SAM" id="Phobius"/>
    </source>
</evidence>
<dbReference type="PANTHER" id="PTHR32063">
    <property type="match status" value="1"/>
</dbReference>
<dbReference type="InterPro" id="IPR027463">
    <property type="entry name" value="AcrB_DN_DC_subdom"/>
</dbReference>
<sequence length="1070" mass="109430">MHLLSVASLANRALVALVTICVAIFGGVALTSLRTELAPDITLPQVVVASQYPGVSPDIVASDLTDPIEDALQSVPGLETTTGTSTTGSSTVVAAFTYGTNLATTEQRVQQAVNRIASLLPEGVTPTVLTGSISDLPIMQIAVPRGDDEAALVDRIEQVVLPAIERLEGVRGADISGAEGQRVTITPNDDALAQAGLTRQAIGDAIDQNGVLLPGGTITEAGETLSVQIGGTLQTVDELSAVPVAPGLTIADVATVGLEADPASSVAIVNGEQSISISITKLQTANTVEVSNLVQELLPDLSDDLGGVELTVVFDQAPFISESIDALATEGALGLAFAVLVILVFLLSVRATLVTAISIPTSLLITFIGLWATGYTMNILTLGALTIAIGRVVDDSIVVIENIKRHLAFAPSRIRAILDAVREVAGAITASTVTTVIVFLPLAFVTDVTGELFRPFSLTIVIALLASLIVALTIVPVLAYWVLRAPAGSDAALERAEDAQPVAAPVATPAPRRTLLQRVLRRPVPVAAPERPAPARPMPEEAPGRLRLGFRPILAWVLAHPAAVLVGAVVVFGGSVAAAPLMAVNFLGDTGQTSVQATQVLEPGASLQTRLDAATATSDALEDVEGVEIVQATVTQGAGAFAGFGFGGGGSGEVSYAITAEEGADMPALTERIRDVLDEQSGEATIAEGGGGFGGSDILVDVTAPTEDELVSATQVVRDAVADLDDIAAATDSLEAAQPIVQVTIDRQAAADVGLGEVAVAGLVAQAMEPQPVGDIQLEGSVVRIYLAPTGDVQTLDALRQVPITTLAGIVPLDDLADVSESLGPVSIATLDGERTATVTVTPAGDDVAGVGGAVQEAVDGLDLPDGASATVGGAAADIEEAFTQLGIAALIAVLLVYVVMVATFKSLLQPLLLLVSVPFAATGAILMQLITGVPLGVASMVGVLMLVGIVVTNAIVLVDLVNQYRDRGLGVRDALAQGAERRMRPVLMTAAATVFALVPMALGITGQGGFISQPLAIVVIGGLISSTLLTLVVLPALYLVVEGALERRRVRAGKGTRAEVRSELRASAS</sequence>
<dbReference type="SUPFAM" id="SSF82714">
    <property type="entry name" value="Multidrug efflux transporter AcrB TolC docking domain, DN and DC subdomains"/>
    <property type="match status" value="2"/>
</dbReference>
<dbReference type="Gene3D" id="1.20.1640.10">
    <property type="entry name" value="Multidrug efflux transporter AcrB transmembrane domain"/>
    <property type="match status" value="2"/>
</dbReference>
<dbReference type="PRINTS" id="PR00702">
    <property type="entry name" value="ACRIFLAVINRP"/>
</dbReference>
<dbReference type="RefSeq" id="WP_344339663.1">
    <property type="nucleotide sequence ID" value="NZ_BAAAQT010000001.1"/>
</dbReference>
<organism evidence="2 3">
    <name type="scientific">Agrococcus versicolor</name>
    <dbReference type="NCBI Taxonomy" id="501482"/>
    <lineage>
        <taxon>Bacteria</taxon>
        <taxon>Bacillati</taxon>
        <taxon>Actinomycetota</taxon>
        <taxon>Actinomycetes</taxon>
        <taxon>Micrococcales</taxon>
        <taxon>Microbacteriaceae</taxon>
        <taxon>Agrococcus</taxon>
    </lineage>
</organism>
<evidence type="ECO:0000313" key="3">
    <source>
        <dbReference type="Proteomes" id="UP001501599"/>
    </source>
</evidence>
<feature type="transmembrane region" description="Helical" evidence="1">
    <location>
        <begin position="886"/>
        <end position="905"/>
    </location>
</feature>
<keyword evidence="1" id="KW-0472">Membrane</keyword>
<feature type="transmembrane region" description="Helical" evidence="1">
    <location>
        <begin position="938"/>
        <end position="963"/>
    </location>
</feature>
<dbReference type="Gene3D" id="3.30.70.1430">
    <property type="entry name" value="Multidrug efflux transporter AcrB pore domain"/>
    <property type="match status" value="2"/>
</dbReference>